<proteinExistence type="predicted"/>
<dbReference type="SMART" id="SM00471">
    <property type="entry name" value="HDc"/>
    <property type="match status" value="1"/>
</dbReference>
<dbReference type="Gene3D" id="3.30.450.40">
    <property type="match status" value="1"/>
</dbReference>
<dbReference type="InterPro" id="IPR052020">
    <property type="entry name" value="Cyclic_di-GMP/3'3'-cGAMP_PDE"/>
</dbReference>
<dbReference type="SUPFAM" id="SSF55781">
    <property type="entry name" value="GAF domain-like"/>
    <property type="match status" value="1"/>
</dbReference>
<dbReference type="InterPro" id="IPR037522">
    <property type="entry name" value="HD_GYP_dom"/>
</dbReference>
<feature type="domain" description="HD-GYP" evidence="1">
    <location>
        <begin position="162"/>
        <end position="371"/>
    </location>
</feature>
<gene>
    <name evidence="2" type="ORF">GCM10009104_02310</name>
</gene>
<dbReference type="SUPFAM" id="SSF109604">
    <property type="entry name" value="HD-domain/PDEase-like"/>
    <property type="match status" value="1"/>
</dbReference>
<protein>
    <submittedName>
        <fullName evidence="2">HD domain-containing protein</fullName>
    </submittedName>
</protein>
<dbReference type="PROSITE" id="PS51832">
    <property type="entry name" value="HD_GYP"/>
    <property type="match status" value="1"/>
</dbReference>
<name>A0ABP3T820_9GAMM</name>
<accession>A0ABP3T820</accession>
<dbReference type="InterPro" id="IPR003607">
    <property type="entry name" value="HD/PDEase_dom"/>
</dbReference>
<evidence type="ECO:0000259" key="1">
    <source>
        <dbReference type="PROSITE" id="PS51832"/>
    </source>
</evidence>
<reference evidence="3" key="1">
    <citation type="journal article" date="2019" name="Int. J. Syst. Evol. Microbiol.">
        <title>The Global Catalogue of Microorganisms (GCM) 10K type strain sequencing project: providing services to taxonomists for standard genome sequencing and annotation.</title>
        <authorList>
            <consortium name="The Broad Institute Genomics Platform"/>
            <consortium name="The Broad Institute Genome Sequencing Center for Infectious Disease"/>
            <person name="Wu L."/>
            <person name="Ma J."/>
        </authorList>
    </citation>
    <scope>NUCLEOTIDE SEQUENCE [LARGE SCALE GENOMIC DNA]</scope>
    <source>
        <strain evidence="3">JCM 15134</strain>
    </source>
</reference>
<dbReference type="PANTHER" id="PTHR45228">
    <property type="entry name" value="CYCLIC DI-GMP PHOSPHODIESTERASE TM_0186-RELATED"/>
    <property type="match status" value="1"/>
</dbReference>
<dbReference type="Pfam" id="PF13487">
    <property type="entry name" value="HD_5"/>
    <property type="match status" value="1"/>
</dbReference>
<keyword evidence="3" id="KW-1185">Reference proteome</keyword>
<dbReference type="PANTHER" id="PTHR45228:SF1">
    <property type="entry name" value="CYCLIC DI-GMP PHOSPHODIESTERASE TM_0186"/>
    <property type="match status" value="1"/>
</dbReference>
<evidence type="ECO:0000313" key="2">
    <source>
        <dbReference type="EMBL" id="GAA0681264.1"/>
    </source>
</evidence>
<dbReference type="Proteomes" id="UP001499915">
    <property type="component" value="Unassembled WGS sequence"/>
</dbReference>
<dbReference type="InterPro" id="IPR029016">
    <property type="entry name" value="GAF-like_dom_sf"/>
</dbReference>
<organism evidence="2 3">
    <name type="scientific">Marinobacterium maritimum</name>
    <dbReference type="NCBI Taxonomy" id="500162"/>
    <lineage>
        <taxon>Bacteria</taxon>
        <taxon>Pseudomonadati</taxon>
        <taxon>Pseudomonadota</taxon>
        <taxon>Gammaproteobacteria</taxon>
        <taxon>Oceanospirillales</taxon>
        <taxon>Oceanospirillaceae</taxon>
        <taxon>Marinobacterium</taxon>
    </lineage>
</organism>
<dbReference type="RefSeq" id="WP_343801006.1">
    <property type="nucleotide sequence ID" value="NZ_BAAAET010000001.1"/>
</dbReference>
<dbReference type="Gene3D" id="1.10.3210.10">
    <property type="entry name" value="Hypothetical protein af1432"/>
    <property type="match status" value="1"/>
</dbReference>
<comment type="caution">
    <text evidence="2">The sequence shown here is derived from an EMBL/GenBank/DDBJ whole genome shotgun (WGS) entry which is preliminary data.</text>
</comment>
<dbReference type="CDD" id="cd00077">
    <property type="entry name" value="HDc"/>
    <property type="match status" value="1"/>
</dbReference>
<sequence>MLKFNGIPLFGSVDSLTGRLEQLHDRILESTPGIARIACALYDPDTDLLKTFINSTHRGHAIVSYEYPLAESKSLLQMAQQGSCRVIDDITQEILPGTAHSNWLIEQGYSASFTLPMFSGKQFLGFIFVDSNQAGIFTDAVQRDLILFCNMITMTIATEMSAVHALLATAQAAREFADLRDFETGKHLTRMAQFSRLIAKGVAEHYGFSDEKVEHIYLFASLHDIGKIGIPDRILLKPGRLDPKERAIMQGHVNKGVQIIEKVLEDYQLGHLADARVMVNIVACHHEFLDGSGYPNGLKADQIPVEARIVTVADIFDALTSQRPYKKPWDVSRAVAELERMVTAGKLDPHCVAALKFHQEEVERIVIEFRDEDMATFQARAVSAIEG</sequence>
<dbReference type="EMBL" id="BAAAET010000001">
    <property type="protein sequence ID" value="GAA0681264.1"/>
    <property type="molecule type" value="Genomic_DNA"/>
</dbReference>
<evidence type="ECO:0000313" key="3">
    <source>
        <dbReference type="Proteomes" id="UP001499915"/>
    </source>
</evidence>